<dbReference type="GO" id="GO:0005886">
    <property type="term" value="C:plasma membrane"/>
    <property type="evidence" value="ECO:0007669"/>
    <property type="project" value="UniProtKB-SubCell"/>
</dbReference>
<dbReference type="Gene3D" id="1.10.3470.10">
    <property type="entry name" value="ABC transporter involved in vitamin B12 uptake, BtuC"/>
    <property type="match status" value="1"/>
</dbReference>
<evidence type="ECO:0000256" key="1">
    <source>
        <dbReference type="ARBA" id="ARBA00004651"/>
    </source>
</evidence>
<dbReference type="EMBL" id="PFFY01000101">
    <property type="protein sequence ID" value="PIW33879.1"/>
    <property type="molecule type" value="Genomic_DNA"/>
</dbReference>
<dbReference type="PANTHER" id="PTHR30472">
    <property type="entry name" value="FERRIC ENTEROBACTIN TRANSPORT SYSTEM PERMEASE PROTEIN"/>
    <property type="match status" value="1"/>
</dbReference>
<evidence type="ECO:0000256" key="4">
    <source>
        <dbReference type="ARBA" id="ARBA00022475"/>
    </source>
</evidence>
<dbReference type="GO" id="GO:0033214">
    <property type="term" value="P:siderophore-iron import into cell"/>
    <property type="evidence" value="ECO:0007669"/>
    <property type="project" value="TreeGrafter"/>
</dbReference>
<accession>A0A2M7GZH8</accession>
<dbReference type="PANTHER" id="PTHR30472:SF25">
    <property type="entry name" value="ABC TRANSPORTER PERMEASE PROTEIN MJ0876-RELATED"/>
    <property type="match status" value="1"/>
</dbReference>
<evidence type="ECO:0000256" key="2">
    <source>
        <dbReference type="ARBA" id="ARBA00007935"/>
    </source>
</evidence>
<reference evidence="10" key="1">
    <citation type="submission" date="2017-09" db="EMBL/GenBank/DDBJ databases">
        <title>Depth-based differentiation of microbial function through sediment-hosted aquifers and enrichment of novel symbionts in the deep terrestrial subsurface.</title>
        <authorList>
            <person name="Probst A.J."/>
            <person name="Ladd B."/>
            <person name="Jarett J.K."/>
            <person name="Geller-Mcgrath D.E."/>
            <person name="Sieber C.M.K."/>
            <person name="Emerson J.B."/>
            <person name="Anantharaman K."/>
            <person name="Thomas B.C."/>
            <person name="Malmstrom R."/>
            <person name="Stieglmeier M."/>
            <person name="Klingl A."/>
            <person name="Woyke T."/>
            <person name="Ryan C.M."/>
            <person name="Banfield J.F."/>
        </authorList>
    </citation>
    <scope>NUCLEOTIDE SEQUENCE [LARGE SCALE GENOMIC DNA]</scope>
</reference>
<comment type="caution">
    <text evidence="9">The sequence shown here is derived from an EMBL/GenBank/DDBJ whole genome shotgun (WGS) entry which is preliminary data.</text>
</comment>
<dbReference type="FunFam" id="1.10.3470.10:FF:000001">
    <property type="entry name" value="Vitamin B12 ABC transporter permease BtuC"/>
    <property type="match status" value="1"/>
</dbReference>
<evidence type="ECO:0000313" key="10">
    <source>
        <dbReference type="Proteomes" id="UP000230025"/>
    </source>
</evidence>
<protein>
    <submittedName>
        <fullName evidence="9">Iron ABC transporter permease</fullName>
    </submittedName>
</protein>
<feature type="transmembrane region" description="Helical" evidence="8">
    <location>
        <begin position="147"/>
        <end position="168"/>
    </location>
</feature>
<feature type="transmembrane region" description="Helical" evidence="8">
    <location>
        <begin position="188"/>
        <end position="210"/>
    </location>
</feature>
<feature type="transmembrane region" description="Helical" evidence="8">
    <location>
        <begin position="274"/>
        <end position="292"/>
    </location>
</feature>
<evidence type="ECO:0000256" key="5">
    <source>
        <dbReference type="ARBA" id="ARBA00022692"/>
    </source>
</evidence>
<keyword evidence="4" id="KW-1003">Cell membrane</keyword>
<evidence type="ECO:0000256" key="6">
    <source>
        <dbReference type="ARBA" id="ARBA00022989"/>
    </source>
</evidence>
<feature type="transmembrane region" description="Helical" evidence="8">
    <location>
        <begin position="54"/>
        <end position="80"/>
    </location>
</feature>
<sequence>MNRKLKNWLIWLFTLTGFLLISAFFSLSVGADKISLAKIVSLIFAPEAGIESTILFYIRFPRILLAIFIGGALAVSGVIFQGMFRNPLVGPYTLGVSGGAGLGVTLGIILGLNFTLPLAGMSGAILAILLVYFLASRKGFLRIPTLLLIGVMVSFLSSSLITLIMALADVTKLHGILFWIMGSLEESNLGLIRLVIALSTLGVIFSFFFAHHLNAFSLGEEEALHLGINVERTKKILFILASLLTGSVVSVSGMIGFVGLAVPHFMRGFVGSDHRILLPAAFLGGGIFLLLCDTLARTVISPMELPVGVITGILGGVVFIYFLSKKKKI</sequence>
<evidence type="ECO:0000256" key="7">
    <source>
        <dbReference type="ARBA" id="ARBA00023136"/>
    </source>
</evidence>
<dbReference type="GO" id="GO:0022857">
    <property type="term" value="F:transmembrane transporter activity"/>
    <property type="evidence" value="ECO:0007669"/>
    <property type="project" value="InterPro"/>
</dbReference>
<dbReference type="SUPFAM" id="SSF81345">
    <property type="entry name" value="ABC transporter involved in vitamin B12 uptake, BtuC"/>
    <property type="match status" value="1"/>
</dbReference>
<keyword evidence="5 8" id="KW-0812">Transmembrane</keyword>
<comment type="subcellular location">
    <subcellularLocation>
        <location evidence="1">Cell membrane</location>
        <topology evidence="1">Multi-pass membrane protein</topology>
    </subcellularLocation>
</comment>
<dbReference type="InterPro" id="IPR037294">
    <property type="entry name" value="ABC_BtuC-like"/>
</dbReference>
<dbReference type="Proteomes" id="UP000230025">
    <property type="component" value="Unassembled WGS sequence"/>
</dbReference>
<organism evidence="9 10">
    <name type="scientific">bacterium (Candidatus Ratteibacteria) CG15_BIG_FIL_POST_REV_8_21_14_020_41_12</name>
    <dbReference type="NCBI Taxonomy" id="2014291"/>
    <lineage>
        <taxon>Bacteria</taxon>
        <taxon>Candidatus Ratteibacteria</taxon>
    </lineage>
</organism>
<evidence type="ECO:0000313" key="9">
    <source>
        <dbReference type="EMBL" id="PIW33879.1"/>
    </source>
</evidence>
<keyword evidence="6 8" id="KW-1133">Transmembrane helix</keyword>
<name>A0A2M7GZH8_9BACT</name>
<feature type="transmembrane region" description="Helical" evidence="8">
    <location>
        <begin position="92"/>
        <end position="112"/>
    </location>
</feature>
<dbReference type="InterPro" id="IPR000522">
    <property type="entry name" value="ABC_transptr_permease_BtuC"/>
</dbReference>
<feature type="transmembrane region" description="Helical" evidence="8">
    <location>
        <begin position="236"/>
        <end position="262"/>
    </location>
</feature>
<evidence type="ECO:0000256" key="3">
    <source>
        <dbReference type="ARBA" id="ARBA00022448"/>
    </source>
</evidence>
<keyword evidence="7 8" id="KW-0472">Membrane</keyword>
<evidence type="ECO:0000256" key="8">
    <source>
        <dbReference type="SAM" id="Phobius"/>
    </source>
</evidence>
<keyword evidence="3" id="KW-0813">Transport</keyword>
<dbReference type="Pfam" id="PF01032">
    <property type="entry name" value="FecCD"/>
    <property type="match status" value="1"/>
</dbReference>
<dbReference type="AlphaFoldDB" id="A0A2M7GZH8"/>
<feature type="transmembrane region" description="Helical" evidence="8">
    <location>
        <begin position="304"/>
        <end position="323"/>
    </location>
</feature>
<proteinExistence type="inferred from homology"/>
<comment type="similarity">
    <text evidence="2">Belongs to the binding-protein-dependent transport system permease family. FecCD subfamily.</text>
</comment>
<gene>
    <name evidence="9" type="ORF">COW28_02205</name>
</gene>
<dbReference type="CDD" id="cd06550">
    <property type="entry name" value="TM_ABC_iron-siderophores_like"/>
    <property type="match status" value="1"/>
</dbReference>